<evidence type="ECO:0000256" key="1">
    <source>
        <dbReference type="SAM" id="MobiDB-lite"/>
    </source>
</evidence>
<feature type="compositionally biased region" description="Basic and acidic residues" evidence="1">
    <location>
        <begin position="218"/>
        <end position="230"/>
    </location>
</feature>
<gene>
    <name evidence="3" type="ORF">CVT26_004359</name>
</gene>
<dbReference type="AlphaFoldDB" id="A0A409W6Y2"/>
<proteinExistence type="predicted"/>
<evidence type="ECO:0000313" key="4">
    <source>
        <dbReference type="Proteomes" id="UP000284706"/>
    </source>
</evidence>
<feature type="chain" id="PRO_5019206385" evidence="2">
    <location>
        <begin position="24"/>
        <end position="261"/>
    </location>
</feature>
<organism evidence="3 4">
    <name type="scientific">Gymnopilus dilepis</name>
    <dbReference type="NCBI Taxonomy" id="231916"/>
    <lineage>
        <taxon>Eukaryota</taxon>
        <taxon>Fungi</taxon>
        <taxon>Dikarya</taxon>
        <taxon>Basidiomycota</taxon>
        <taxon>Agaricomycotina</taxon>
        <taxon>Agaricomycetes</taxon>
        <taxon>Agaricomycetidae</taxon>
        <taxon>Agaricales</taxon>
        <taxon>Agaricineae</taxon>
        <taxon>Hymenogastraceae</taxon>
        <taxon>Gymnopilus</taxon>
    </lineage>
</organism>
<evidence type="ECO:0000256" key="2">
    <source>
        <dbReference type="SAM" id="SignalP"/>
    </source>
</evidence>
<evidence type="ECO:0000313" key="3">
    <source>
        <dbReference type="EMBL" id="PPQ74225.1"/>
    </source>
</evidence>
<feature type="region of interest" description="Disordered" evidence="1">
    <location>
        <begin position="47"/>
        <end position="87"/>
    </location>
</feature>
<dbReference type="EMBL" id="NHYE01005355">
    <property type="protein sequence ID" value="PPQ74225.1"/>
    <property type="molecule type" value="Genomic_DNA"/>
</dbReference>
<dbReference type="InParanoid" id="A0A409W6Y2"/>
<name>A0A409W6Y2_9AGAR</name>
<accession>A0A409W6Y2</accession>
<feature type="region of interest" description="Disordered" evidence="1">
    <location>
        <begin position="209"/>
        <end position="250"/>
    </location>
</feature>
<keyword evidence="2" id="KW-0732">Signal</keyword>
<keyword evidence="4" id="KW-1185">Reference proteome</keyword>
<feature type="compositionally biased region" description="Pro residues" evidence="1">
    <location>
        <begin position="50"/>
        <end position="67"/>
    </location>
</feature>
<feature type="signal peptide" evidence="2">
    <location>
        <begin position="1"/>
        <end position="23"/>
    </location>
</feature>
<sequence>MPPHQTVILTLFLILAIPISTTSSPLSANVPFPHIKHRKLSSKQSWFTAPPTPPLMPESPRTTPPGFPNSAGNGLDSDVAESSNGVGKRHLRVLRRHSSAYTAWVKLCVRVLCCEHEHGYGVSADIDPNKTPRTLKNPQAHEYLLHLSPPPCSPLLPSTSVGPAAPRPPLVSPLSSSTPGGVTGVGVGAVNQLGARKFNMSIPLLGGGAKASTPVSFGEKEREREKKGPDGTKGNEASSTKAMADGRDGGTVLVVGHFGLD</sequence>
<reference evidence="3 4" key="1">
    <citation type="journal article" date="2018" name="Evol. Lett.">
        <title>Horizontal gene cluster transfer increased hallucinogenic mushroom diversity.</title>
        <authorList>
            <person name="Reynolds H.T."/>
            <person name="Vijayakumar V."/>
            <person name="Gluck-Thaler E."/>
            <person name="Korotkin H.B."/>
            <person name="Matheny P.B."/>
            <person name="Slot J.C."/>
        </authorList>
    </citation>
    <scope>NUCLEOTIDE SEQUENCE [LARGE SCALE GENOMIC DNA]</scope>
    <source>
        <strain evidence="3 4">SRW20</strain>
    </source>
</reference>
<protein>
    <submittedName>
        <fullName evidence="3">Uncharacterized protein</fullName>
    </submittedName>
</protein>
<dbReference type="Proteomes" id="UP000284706">
    <property type="component" value="Unassembled WGS sequence"/>
</dbReference>
<comment type="caution">
    <text evidence="3">The sequence shown here is derived from an EMBL/GenBank/DDBJ whole genome shotgun (WGS) entry which is preliminary data.</text>
</comment>